<proteinExistence type="predicted"/>
<keyword evidence="4" id="KW-1185">Reference proteome</keyword>
<dbReference type="EMBL" id="VJON01000050">
    <property type="protein sequence ID" value="TSE30918.1"/>
    <property type="molecule type" value="Genomic_DNA"/>
</dbReference>
<keyword evidence="2" id="KW-0732">Signal</keyword>
<feature type="coiled-coil region" evidence="1">
    <location>
        <begin position="45"/>
        <end position="72"/>
    </location>
</feature>
<organism evidence="3 4">
    <name type="scientific">Tepidimonas charontis</name>
    <dbReference type="NCBI Taxonomy" id="2267262"/>
    <lineage>
        <taxon>Bacteria</taxon>
        <taxon>Pseudomonadati</taxon>
        <taxon>Pseudomonadota</taxon>
        <taxon>Betaproteobacteria</taxon>
        <taxon>Burkholderiales</taxon>
        <taxon>Tepidimonas</taxon>
    </lineage>
</organism>
<evidence type="ECO:0000256" key="2">
    <source>
        <dbReference type="SAM" id="SignalP"/>
    </source>
</evidence>
<dbReference type="RefSeq" id="WP_161595522.1">
    <property type="nucleotide sequence ID" value="NZ_VJON01000050.1"/>
</dbReference>
<evidence type="ECO:0000313" key="4">
    <source>
        <dbReference type="Proteomes" id="UP000318294"/>
    </source>
</evidence>
<feature type="signal peptide" evidence="2">
    <location>
        <begin position="1"/>
        <end position="25"/>
    </location>
</feature>
<dbReference type="OrthoDB" id="9151341at2"/>
<dbReference type="AlphaFoldDB" id="A0A554X511"/>
<protein>
    <submittedName>
        <fullName evidence="3">P-type conjugative transfer protein TrbJ</fullName>
    </submittedName>
</protein>
<keyword evidence="1" id="KW-0175">Coiled coil</keyword>
<evidence type="ECO:0000313" key="3">
    <source>
        <dbReference type="EMBL" id="TSE30918.1"/>
    </source>
</evidence>
<accession>A0A554X511</accession>
<evidence type="ECO:0000256" key="1">
    <source>
        <dbReference type="SAM" id="Coils"/>
    </source>
</evidence>
<name>A0A554X511_9BURK</name>
<dbReference type="NCBIfam" id="TIGR02780">
    <property type="entry name" value="TrbJ_Ti"/>
    <property type="match status" value="1"/>
</dbReference>
<feature type="chain" id="PRO_5022037789" evidence="2">
    <location>
        <begin position="26"/>
        <end position="231"/>
    </location>
</feature>
<comment type="caution">
    <text evidence="3">The sequence shown here is derived from an EMBL/GenBank/DDBJ whole genome shotgun (WGS) entry which is preliminary data.</text>
</comment>
<dbReference type="InterPro" id="IPR014147">
    <property type="entry name" value="T4SS_TrbJ"/>
</dbReference>
<dbReference type="Proteomes" id="UP000318294">
    <property type="component" value="Unassembled WGS sequence"/>
</dbReference>
<gene>
    <name evidence="3" type="ORF">Tchar_02368</name>
</gene>
<sequence>MKARTTTIAACLAAALTLATAPVRAGGAAGMATEVTQLANNAELVAIYAENVAQVQQMIQQYQNMLQNTLNLPQQMWPSIFVQIEDLVEAVGAVEGAANASVNALSSFASHYTKSGVGEYIADIKRWRQGVRNQIGEALRQAGLNINNMRSTHQALQQIQAASQSAQGRMQVLQAANQIAGLMVNEITSLHQTIVAAEQARLNYMQTEIEEKKRQEDAVQEFFRSGNRRYF</sequence>
<reference evidence="3 4" key="1">
    <citation type="submission" date="2019-07" db="EMBL/GenBank/DDBJ databases">
        <title>Tepidimonas charontis SPSP-6 draft genome.</title>
        <authorList>
            <person name="Da Costa M.S."/>
            <person name="Froufe H.J.C."/>
            <person name="Egas C."/>
            <person name="Albuquerque L."/>
        </authorList>
    </citation>
    <scope>NUCLEOTIDE SEQUENCE [LARGE SCALE GENOMIC DNA]</scope>
    <source>
        <strain evidence="3 4">SPSP-6</strain>
    </source>
</reference>